<comment type="caution">
    <text evidence="2">The sequence shown here is derived from an EMBL/GenBank/DDBJ whole genome shotgun (WGS) entry which is preliminary data.</text>
</comment>
<dbReference type="Gene3D" id="3.30.1380.10">
    <property type="match status" value="1"/>
</dbReference>
<dbReference type="PANTHER" id="PTHR34385:SF1">
    <property type="entry name" value="PEPTIDOGLYCAN L-ALANYL-D-GLUTAMATE ENDOPEPTIDASE CWLK"/>
    <property type="match status" value="1"/>
</dbReference>
<feature type="domain" description="SH3b" evidence="1">
    <location>
        <begin position="103"/>
        <end position="176"/>
    </location>
</feature>
<dbReference type="InterPro" id="IPR052179">
    <property type="entry name" value="DD-CPase-like"/>
</dbReference>
<dbReference type="CDD" id="cd14852">
    <property type="entry name" value="LD-carboxypeptidase"/>
    <property type="match status" value="1"/>
</dbReference>
<dbReference type="InterPro" id="IPR003646">
    <property type="entry name" value="SH3-like_bac-type"/>
</dbReference>
<dbReference type="RefSeq" id="WP_301723226.1">
    <property type="nucleotide sequence ID" value="NZ_JAUJWV010000001.1"/>
</dbReference>
<name>A0ABT8N161_9BACL</name>
<accession>A0ABT8N161</accession>
<evidence type="ECO:0000259" key="1">
    <source>
        <dbReference type="PROSITE" id="PS51781"/>
    </source>
</evidence>
<sequence length="364" mass="39034">MTLRKWLVIAILGVLIGTSLPENKVLAGADTTPPNTPSIHAVSDKNTAISGKAESKAHVFAYVESNRIGEATAKNGVYTIQVAKQKVGTRIKVFAIDAAKNKSKSKTITVVKADALKYEATGWVNMRSGASTSDKVITVLPKGTVVEYLGKTGLWYKVKIGTKTGFVSSAYLKSVTTDPVNRYAAPAAKASGTYVRGVLVVNKKYGLPASFNPGVDATAQKGVSAMVAAAAKQGIHLNPFSTFRSYSRQETLYTNYVAKYGKADADTFSARPGHSEHQSGLAFDFGGSDQAHWLKESFGGTIEGKWLAGNAHKYGFVLRYPKGKASITGYQYEPWHYRYVGSALAAKVKVSGKTLEEFLGVKGK</sequence>
<dbReference type="PROSITE" id="PS51781">
    <property type="entry name" value="SH3B"/>
    <property type="match status" value="1"/>
</dbReference>
<organism evidence="2 3">
    <name type="scientific">Planococcus shixiaomingii</name>
    <dbReference type="NCBI Taxonomy" id="3058393"/>
    <lineage>
        <taxon>Bacteria</taxon>
        <taxon>Bacillati</taxon>
        <taxon>Bacillota</taxon>
        <taxon>Bacilli</taxon>
        <taxon>Bacillales</taxon>
        <taxon>Caryophanaceae</taxon>
        <taxon>Planococcus</taxon>
    </lineage>
</organism>
<dbReference type="InterPro" id="IPR058193">
    <property type="entry name" value="VanY/YodJ_core_dom"/>
</dbReference>
<dbReference type="Pfam" id="PF08239">
    <property type="entry name" value="SH3_3"/>
    <property type="match status" value="1"/>
</dbReference>
<evidence type="ECO:0000313" key="2">
    <source>
        <dbReference type="EMBL" id="MDN7241633.1"/>
    </source>
</evidence>
<dbReference type="GO" id="GO:0004180">
    <property type="term" value="F:carboxypeptidase activity"/>
    <property type="evidence" value="ECO:0007669"/>
    <property type="project" value="UniProtKB-KW"/>
</dbReference>
<dbReference type="SMART" id="SM00287">
    <property type="entry name" value="SH3b"/>
    <property type="match status" value="1"/>
</dbReference>
<protein>
    <submittedName>
        <fullName evidence="2">D-alanyl-D-alanine carboxypeptidase family protein</fullName>
    </submittedName>
</protein>
<dbReference type="EMBL" id="JAUJWV010000001">
    <property type="protein sequence ID" value="MDN7241633.1"/>
    <property type="molecule type" value="Genomic_DNA"/>
</dbReference>
<dbReference type="Proteomes" id="UP001172055">
    <property type="component" value="Unassembled WGS sequence"/>
</dbReference>
<keyword evidence="2" id="KW-0645">Protease</keyword>
<dbReference type="Gene3D" id="2.30.30.40">
    <property type="entry name" value="SH3 Domains"/>
    <property type="match status" value="1"/>
</dbReference>
<keyword evidence="2" id="KW-0121">Carboxypeptidase</keyword>
<keyword evidence="3" id="KW-1185">Reference proteome</keyword>
<dbReference type="InterPro" id="IPR003709">
    <property type="entry name" value="VanY-like_core_dom"/>
</dbReference>
<dbReference type="InterPro" id="IPR013783">
    <property type="entry name" value="Ig-like_fold"/>
</dbReference>
<dbReference type="Gene3D" id="2.60.40.10">
    <property type="entry name" value="Immunoglobulins"/>
    <property type="match status" value="1"/>
</dbReference>
<dbReference type="Pfam" id="PF17936">
    <property type="entry name" value="Big_6"/>
    <property type="match status" value="1"/>
</dbReference>
<dbReference type="PANTHER" id="PTHR34385">
    <property type="entry name" value="D-ALANYL-D-ALANINE CARBOXYPEPTIDASE"/>
    <property type="match status" value="1"/>
</dbReference>
<keyword evidence="2" id="KW-0378">Hydrolase</keyword>
<dbReference type="InterPro" id="IPR009045">
    <property type="entry name" value="Zn_M74/Hedgehog-like"/>
</dbReference>
<dbReference type="Pfam" id="PF02557">
    <property type="entry name" value="VanY"/>
    <property type="match status" value="1"/>
</dbReference>
<dbReference type="SUPFAM" id="SSF55166">
    <property type="entry name" value="Hedgehog/DD-peptidase"/>
    <property type="match status" value="1"/>
</dbReference>
<dbReference type="InterPro" id="IPR041498">
    <property type="entry name" value="Big_6"/>
</dbReference>
<evidence type="ECO:0000313" key="3">
    <source>
        <dbReference type="Proteomes" id="UP001172055"/>
    </source>
</evidence>
<reference evidence="2 3" key="1">
    <citation type="submission" date="2023-06" db="EMBL/GenBank/DDBJ databases">
        <title>Novel species in genus Planococcus.</title>
        <authorList>
            <person name="Ning S."/>
        </authorList>
    </citation>
    <scope>NUCLEOTIDE SEQUENCE [LARGE SCALE GENOMIC DNA]</scope>
    <source>
        <strain evidence="2 3">N028</strain>
    </source>
</reference>
<proteinExistence type="predicted"/>
<gene>
    <name evidence="2" type="ORF">QWY14_07500</name>
</gene>